<dbReference type="GO" id="GO:0005634">
    <property type="term" value="C:nucleus"/>
    <property type="evidence" value="ECO:0007669"/>
    <property type="project" value="TreeGrafter"/>
</dbReference>
<protein>
    <submittedName>
        <fullName evidence="4">Structural maintenance of chromosomes protein 5</fullName>
    </submittedName>
</protein>
<evidence type="ECO:0000313" key="4">
    <source>
        <dbReference type="EMBL" id="KAK3669738.1"/>
    </source>
</evidence>
<feature type="coiled-coil region" evidence="2">
    <location>
        <begin position="110"/>
        <end position="144"/>
    </location>
</feature>
<keyword evidence="5" id="KW-1185">Reference proteome</keyword>
<gene>
    <name evidence="4" type="primary">SMC5_3</name>
    <name evidence="4" type="ORF">LTR78_010366</name>
</gene>
<dbReference type="Proteomes" id="UP001274830">
    <property type="component" value="Unassembled WGS sequence"/>
</dbReference>
<evidence type="ECO:0000256" key="1">
    <source>
        <dbReference type="ARBA" id="ARBA00023054"/>
    </source>
</evidence>
<dbReference type="GO" id="GO:0000724">
    <property type="term" value="P:double-strand break repair via homologous recombination"/>
    <property type="evidence" value="ECO:0007669"/>
    <property type="project" value="TreeGrafter"/>
</dbReference>
<sequence length="373" mass="43101">MRKEQKWKLNEQQAINDELKAKEDRQQDQRGDVERLRERQTWQARVAALPFPQYQLPKKVFKEAKDEHKKAEKDFARLQRQTEPNLLAEREKDAYLKRNEQVVPKCANMAEKSENQASNIKTAIEAKKQQIKELDGETAAAKKLSDKAKQDMPGLQRNKTALERAIEDRPADIDFPAYNERLREVTRQIRDIDPRREEIRLEIGSLSQHIKQRAAIIEQAEAEKASLNTQAGQQAKKLKRASPEAHRAWEWIQKHPERFQGEIYGPPIVSCSARDPRFARQVESALGQGKMIAFTATSRDDYRELGKVVHDELRLDRINIRQSGTPLANFRAPCTDEQLRSYGLKGWILDLIEGPEACWLCCAITAEFTLRDI</sequence>
<feature type="compositionally biased region" description="Basic and acidic residues" evidence="3">
    <location>
        <begin position="65"/>
        <end position="77"/>
    </location>
</feature>
<dbReference type="EMBL" id="JAUTXT010000073">
    <property type="protein sequence ID" value="KAK3669738.1"/>
    <property type="molecule type" value="Genomic_DNA"/>
</dbReference>
<dbReference type="GO" id="GO:0030915">
    <property type="term" value="C:Smc5-Smc6 complex"/>
    <property type="evidence" value="ECO:0007669"/>
    <property type="project" value="TreeGrafter"/>
</dbReference>
<comment type="caution">
    <text evidence="4">The sequence shown here is derived from an EMBL/GenBank/DDBJ whole genome shotgun (WGS) entry which is preliminary data.</text>
</comment>
<dbReference type="AlphaFoldDB" id="A0AAE0TQJ8"/>
<reference evidence="4" key="1">
    <citation type="submission" date="2023-07" db="EMBL/GenBank/DDBJ databases">
        <title>Black Yeasts Isolated from many extreme environments.</title>
        <authorList>
            <person name="Coleine C."/>
            <person name="Stajich J.E."/>
            <person name="Selbmann L."/>
        </authorList>
    </citation>
    <scope>NUCLEOTIDE SEQUENCE</scope>
    <source>
        <strain evidence="4">CCFEE 5485</strain>
    </source>
</reference>
<dbReference type="GO" id="GO:0003697">
    <property type="term" value="F:single-stranded DNA binding"/>
    <property type="evidence" value="ECO:0007669"/>
    <property type="project" value="TreeGrafter"/>
</dbReference>
<dbReference type="GeneID" id="89967600"/>
<feature type="region of interest" description="Disordered" evidence="3">
    <location>
        <begin position="17"/>
        <end position="36"/>
    </location>
</feature>
<keyword evidence="1 2" id="KW-0175">Coiled coil</keyword>
<accession>A0AAE0TQJ8</accession>
<dbReference type="Gene3D" id="1.10.287.950">
    <property type="entry name" value="Methyl-accepting chemotaxis protein"/>
    <property type="match status" value="1"/>
</dbReference>
<dbReference type="RefSeq" id="XP_064689343.1">
    <property type="nucleotide sequence ID" value="XM_064843039.1"/>
</dbReference>
<evidence type="ECO:0000256" key="3">
    <source>
        <dbReference type="SAM" id="MobiDB-lite"/>
    </source>
</evidence>
<evidence type="ECO:0000256" key="2">
    <source>
        <dbReference type="SAM" id="Coils"/>
    </source>
</evidence>
<feature type="coiled-coil region" evidence="2">
    <location>
        <begin position="210"/>
        <end position="237"/>
    </location>
</feature>
<feature type="region of interest" description="Disordered" evidence="3">
    <location>
        <begin position="65"/>
        <end position="84"/>
    </location>
</feature>
<dbReference type="PANTHER" id="PTHR45916:SF1">
    <property type="entry name" value="STRUCTURAL MAINTENANCE OF CHROMOSOMES PROTEIN 5"/>
    <property type="match status" value="1"/>
</dbReference>
<dbReference type="PANTHER" id="PTHR45916">
    <property type="entry name" value="STRUCTURAL MAINTENANCE OF CHROMOSOMES PROTEIN 5"/>
    <property type="match status" value="1"/>
</dbReference>
<name>A0AAE0TQJ8_9PEZI</name>
<organism evidence="4 5">
    <name type="scientific">Recurvomyces mirabilis</name>
    <dbReference type="NCBI Taxonomy" id="574656"/>
    <lineage>
        <taxon>Eukaryota</taxon>
        <taxon>Fungi</taxon>
        <taxon>Dikarya</taxon>
        <taxon>Ascomycota</taxon>
        <taxon>Pezizomycotina</taxon>
        <taxon>Dothideomycetes</taxon>
        <taxon>Dothideomycetidae</taxon>
        <taxon>Mycosphaerellales</taxon>
        <taxon>Teratosphaeriaceae</taxon>
        <taxon>Recurvomyces</taxon>
    </lineage>
</organism>
<evidence type="ECO:0000313" key="5">
    <source>
        <dbReference type="Proteomes" id="UP001274830"/>
    </source>
</evidence>
<proteinExistence type="predicted"/>